<protein>
    <submittedName>
        <fullName evidence="2">Uncharacterized protein</fullName>
    </submittedName>
</protein>
<gene>
    <name evidence="2" type="ORF">HAX54_021461</name>
</gene>
<name>A0ABS8UUQ8_DATST</name>
<dbReference type="Proteomes" id="UP000823775">
    <property type="component" value="Unassembled WGS sequence"/>
</dbReference>
<evidence type="ECO:0000313" key="3">
    <source>
        <dbReference type="Proteomes" id="UP000823775"/>
    </source>
</evidence>
<accession>A0ABS8UUQ8</accession>
<dbReference type="EMBL" id="JACEIK010002581">
    <property type="protein sequence ID" value="MCD9637911.1"/>
    <property type="molecule type" value="Genomic_DNA"/>
</dbReference>
<feature type="region of interest" description="Disordered" evidence="1">
    <location>
        <begin position="152"/>
        <end position="176"/>
    </location>
</feature>
<proteinExistence type="predicted"/>
<evidence type="ECO:0000256" key="1">
    <source>
        <dbReference type="SAM" id="MobiDB-lite"/>
    </source>
</evidence>
<comment type="caution">
    <text evidence="2">The sequence shown here is derived from an EMBL/GenBank/DDBJ whole genome shotgun (WGS) entry which is preliminary data.</text>
</comment>
<evidence type="ECO:0000313" key="2">
    <source>
        <dbReference type="EMBL" id="MCD9637911.1"/>
    </source>
</evidence>
<sequence length="176" mass="19873">MKKKLGLLAANQKAEDKRLGEEGKGNCSVDEKKNGMAFRDHNFRNFRYGPSVNEDSSFYQISQNLLWYITKVLRGWRELNVLVGGELVEPLIEQQLGEGKKRRKILTLLADEGVHVSLKHMSKKTNSKYIIYPKQVEAARRSSLSVSLHLSPSKNKCNSNHSNAKFAQGVTSDSHT</sequence>
<feature type="compositionally biased region" description="Polar residues" evidence="1">
    <location>
        <begin position="154"/>
        <end position="176"/>
    </location>
</feature>
<organism evidence="2 3">
    <name type="scientific">Datura stramonium</name>
    <name type="common">Jimsonweed</name>
    <name type="synonym">Common thornapple</name>
    <dbReference type="NCBI Taxonomy" id="4076"/>
    <lineage>
        <taxon>Eukaryota</taxon>
        <taxon>Viridiplantae</taxon>
        <taxon>Streptophyta</taxon>
        <taxon>Embryophyta</taxon>
        <taxon>Tracheophyta</taxon>
        <taxon>Spermatophyta</taxon>
        <taxon>Magnoliopsida</taxon>
        <taxon>eudicotyledons</taxon>
        <taxon>Gunneridae</taxon>
        <taxon>Pentapetalae</taxon>
        <taxon>asterids</taxon>
        <taxon>lamiids</taxon>
        <taxon>Solanales</taxon>
        <taxon>Solanaceae</taxon>
        <taxon>Solanoideae</taxon>
        <taxon>Datureae</taxon>
        <taxon>Datura</taxon>
    </lineage>
</organism>
<keyword evidence="3" id="KW-1185">Reference proteome</keyword>
<reference evidence="2 3" key="1">
    <citation type="journal article" date="2021" name="BMC Genomics">
        <title>Datura genome reveals duplications of psychoactive alkaloid biosynthetic genes and high mutation rate following tissue culture.</title>
        <authorList>
            <person name="Rajewski A."/>
            <person name="Carter-House D."/>
            <person name="Stajich J."/>
            <person name="Litt A."/>
        </authorList>
    </citation>
    <scope>NUCLEOTIDE SEQUENCE [LARGE SCALE GENOMIC DNA]</scope>
    <source>
        <strain evidence="2">AR-01</strain>
    </source>
</reference>